<feature type="compositionally biased region" description="Basic and acidic residues" evidence="1">
    <location>
        <begin position="75"/>
        <end position="92"/>
    </location>
</feature>
<dbReference type="RefSeq" id="XP_064666305.1">
    <property type="nucleotide sequence ID" value="XM_064809593.1"/>
</dbReference>
<evidence type="ECO:0000313" key="2">
    <source>
        <dbReference type="EMBL" id="KAK4108735.1"/>
    </source>
</evidence>
<gene>
    <name evidence="2" type="ORF">N656DRAFT_420074</name>
</gene>
<feature type="compositionally biased region" description="Low complexity" evidence="1">
    <location>
        <begin position="761"/>
        <end position="776"/>
    </location>
</feature>
<feature type="compositionally biased region" description="Polar residues" evidence="1">
    <location>
        <begin position="222"/>
        <end position="231"/>
    </location>
</feature>
<feature type="compositionally biased region" description="Low complexity" evidence="1">
    <location>
        <begin position="725"/>
        <end position="734"/>
    </location>
</feature>
<feature type="region of interest" description="Disordered" evidence="1">
    <location>
        <begin position="159"/>
        <end position="250"/>
    </location>
</feature>
<comment type="caution">
    <text evidence="2">The sequence shown here is derived from an EMBL/GenBank/DDBJ whole genome shotgun (WGS) entry which is preliminary data.</text>
</comment>
<accession>A0AAN6QEG9</accession>
<feature type="region of interest" description="Disordered" evidence="1">
    <location>
        <begin position="627"/>
        <end position="661"/>
    </location>
</feature>
<feature type="compositionally biased region" description="Basic and acidic residues" evidence="1">
    <location>
        <begin position="202"/>
        <end position="221"/>
    </location>
</feature>
<feature type="compositionally biased region" description="Polar residues" evidence="1">
    <location>
        <begin position="741"/>
        <end position="760"/>
    </location>
</feature>
<dbReference type="EMBL" id="MU853361">
    <property type="protein sequence ID" value="KAK4108735.1"/>
    <property type="molecule type" value="Genomic_DNA"/>
</dbReference>
<sequence length="908" mass="97396">MAILKFCCCASSRSVRTPSLPESNPQDASSRRQPPPRAPGPLSMNPVGSVAAAGTRHNPPQAPLQPSIRLVTAQNHDEPVQSRRLSAEKTQNDEEIDAGAQSRGSDKLQRVKNRSPGEFSQELTPRRKAISAVESSQVETDRQPELKRLLKNYHGELDDEGLKASSKGPSTGPRQPPSSLAVQRFPGGGSHDSSEFSVGESTKPDRTLVSDPRLHKAHPEPKSTSASNLSDTAYRASPKHGHKSENQKNARELTCIIDAPSSDDPGCTPDKLITSWRLACSTERLKDTLSYAKEVDGRRDEDAARDPTTRLLPENSTIASVGLAAAITRFQSPGITSGEQSPYSIWLRAQELRPQGPSTTRTLDSDDAEFLEDAVVQEAEVVYIRKCSMPRNISAPEVDGRNVPVVHVQHVGIRRQLGTDSSLQRAEHCKSASEVELDTKQRAGGSVTRKPVAAGVRAVATPEQMPPGSRMDTSSAYFSTAASEYPASDVSGVRRGSVVNKEPPSTLFLPSDGGFKWPRDSQPYSIAGGSEPNLRDALGRYPVNKPAAADTRAGTPWPSFHHPMPGIPNKPHDKSHPDTVEKSIGYFHLQHGTPTLVVHDFSKGLNPRPPRPVSGKPSVLERLRLSFPQRIRSPPPPTGLDSDGDGTALEAESEVSLPGSTISAASYRNKLRRARRLAREEKSPPPAWPLGAPSQIVDKAGGVEFRGRVSERQIRDGDLGDYGQSSSCGTLGTTDCGGGKSTTTTGQAHSTRSGVYNNNESYSGQSQSQTPSQRSSGLTSSLPRPRPRQSGYPPSSVRDGTTEQQHKNWKRVVGVQVGSPRKSSATGASTQPTTNPTTTTMAAPAPGAGVGTVAPSQGGGRESGDNNSKQKRLPRARAYDLKQKQVSGSPAKAKAKGFEDEDAKLQQE</sequence>
<feature type="region of interest" description="Disordered" evidence="1">
    <location>
        <begin position="716"/>
        <end position="908"/>
    </location>
</feature>
<feature type="compositionally biased region" description="Polar residues" evidence="1">
    <location>
        <begin position="13"/>
        <end position="24"/>
    </location>
</feature>
<feature type="compositionally biased region" description="Low complexity" evidence="1">
    <location>
        <begin position="826"/>
        <end position="855"/>
    </location>
</feature>
<keyword evidence="3" id="KW-1185">Reference proteome</keyword>
<dbReference type="AlphaFoldDB" id="A0AAN6QEG9"/>
<protein>
    <submittedName>
        <fullName evidence="2">Uncharacterized protein</fullName>
    </submittedName>
</protein>
<feature type="compositionally biased region" description="Polar residues" evidence="1">
    <location>
        <begin position="167"/>
        <end position="181"/>
    </location>
</feature>
<evidence type="ECO:0000313" key="3">
    <source>
        <dbReference type="Proteomes" id="UP001302812"/>
    </source>
</evidence>
<feature type="region of interest" description="Disordered" evidence="1">
    <location>
        <begin position="13"/>
        <end position="145"/>
    </location>
</feature>
<proteinExistence type="predicted"/>
<dbReference type="GeneID" id="89933717"/>
<feature type="region of interest" description="Disordered" evidence="1">
    <location>
        <begin position="675"/>
        <end position="702"/>
    </location>
</feature>
<organism evidence="2 3">
    <name type="scientific">Canariomyces notabilis</name>
    <dbReference type="NCBI Taxonomy" id="2074819"/>
    <lineage>
        <taxon>Eukaryota</taxon>
        <taxon>Fungi</taxon>
        <taxon>Dikarya</taxon>
        <taxon>Ascomycota</taxon>
        <taxon>Pezizomycotina</taxon>
        <taxon>Sordariomycetes</taxon>
        <taxon>Sordariomycetidae</taxon>
        <taxon>Sordariales</taxon>
        <taxon>Chaetomiaceae</taxon>
        <taxon>Canariomyces</taxon>
    </lineage>
</organism>
<dbReference type="Proteomes" id="UP001302812">
    <property type="component" value="Unassembled WGS sequence"/>
</dbReference>
<reference evidence="2" key="2">
    <citation type="submission" date="2023-05" db="EMBL/GenBank/DDBJ databases">
        <authorList>
            <consortium name="Lawrence Berkeley National Laboratory"/>
            <person name="Steindorff A."/>
            <person name="Hensen N."/>
            <person name="Bonometti L."/>
            <person name="Westerberg I."/>
            <person name="Brannstrom I.O."/>
            <person name="Guillou S."/>
            <person name="Cros-Aarteil S."/>
            <person name="Calhoun S."/>
            <person name="Haridas S."/>
            <person name="Kuo A."/>
            <person name="Mondo S."/>
            <person name="Pangilinan J."/>
            <person name="Riley R."/>
            <person name="Labutti K."/>
            <person name="Andreopoulos B."/>
            <person name="Lipzen A."/>
            <person name="Chen C."/>
            <person name="Yanf M."/>
            <person name="Daum C."/>
            <person name="Ng V."/>
            <person name="Clum A."/>
            <person name="Ohm R."/>
            <person name="Martin F."/>
            <person name="Silar P."/>
            <person name="Natvig D."/>
            <person name="Lalanne C."/>
            <person name="Gautier V."/>
            <person name="Ament-Velasquez S.L."/>
            <person name="Kruys A."/>
            <person name="Hutchinson M.I."/>
            <person name="Powell A.J."/>
            <person name="Barry K."/>
            <person name="Miller A.N."/>
            <person name="Grigoriev I.V."/>
            <person name="Debuchy R."/>
            <person name="Gladieux P."/>
            <person name="Thoren M.H."/>
            <person name="Johannesson H."/>
        </authorList>
    </citation>
    <scope>NUCLEOTIDE SEQUENCE</scope>
    <source>
        <strain evidence="2">CBS 508.74</strain>
    </source>
</reference>
<name>A0AAN6QEG9_9PEZI</name>
<reference evidence="2" key="1">
    <citation type="journal article" date="2023" name="Mol. Phylogenet. Evol.">
        <title>Genome-scale phylogeny and comparative genomics of the fungal order Sordariales.</title>
        <authorList>
            <person name="Hensen N."/>
            <person name="Bonometti L."/>
            <person name="Westerberg I."/>
            <person name="Brannstrom I.O."/>
            <person name="Guillou S."/>
            <person name="Cros-Aarteil S."/>
            <person name="Calhoun S."/>
            <person name="Haridas S."/>
            <person name="Kuo A."/>
            <person name="Mondo S."/>
            <person name="Pangilinan J."/>
            <person name="Riley R."/>
            <person name="LaButti K."/>
            <person name="Andreopoulos B."/>
            <person name="Lipzen A."/>
            <person name="Chen C."/>
            <person name="Yan M."/>
            <person name="Daum C."/>
            <person name="Ng V."/>
            <person name="Clum A."/>
            <person name="Steindorff A."/>
            <person name="Ohm R.A."/>
            <person name="Martin F."/>
            <person name="Silar P."/>
            <person name="Natvig D.O."/>
            <person name="Lalanne C."/>
            <person name="Gautier V."/>
            <person name="Ament-Velasquez S.L."/>
            <person name="Kruys A."/>
            <person name="Hutchinson M.I."/>
            <person name="Powell A.J."/>
            <person name="Barry K."/>
            <person name="Miller A.N."/>
            <person name="Grigoriev I.V."/>
            <person name="Debuchy R."/>
            <person name="Gladieux P."/>
            <person name="Hiltunen Thoren M."/>
            <person name="Johannesson H."/>
        </authorList>
    </citation>
    <scope>NUCLEOTIDE SEQUENCE</scope>
    <source>
        <strain evidence="2">CBS 508.74</strain>
    </source>
</reference>
<evidence type="ECO:0000256" key="1">
    <source>
        <dbReference type="SAM" id="MobiDB-lite"/>
    </source>
</evidence>